<proteinExistence type="predicted"/>
<dbReference type="RefSeq" id="WP_208556999.1">
    <property type="nucleotide sequence ID" value="NZ_JAGFPW010000057.1"/>
</dbReference>
<dbReference type="AlphaFoldDB" id="A0A8I1WI93"/>
<organism evidence="1 2">
    <name type="scientific">Bacillus subtilis</name>
    <dbReference type="NCBI Taxonomy" id="1423"/>
    <lineage>
        <taxon>Bacteria</taxon>
        <taxon>Bacillati</taxon>
        <taxon>Bacillota</taxon>
        <taxon>Bacilli</taxon>
        <taxon>Bacillales</taxon>
        <taxon>Bacillaceae</taxon>
        <taxon>Bacillus</taxon>
    </lineage>
</organism>
<evidence type="ECO:0000313" key="2">
    <source>
        <dbReference type="Proteomes" id="UP000665181"/>
    </source>
</evidence>
<gene>
    <name evidence="1" type="ORF">J5227_23520</name>
</gene>
<dbReference type="EMBL" id="JAGFPW010000057">
    <property type="protein sequence ID" value="MBO3797194.1"/>
    <property type="molecule type" value="Genomic_DNA"/>
</dbReference>
<comment type="caution">
    <text evidence="1">The sequence shown here is derived from an EMBL/GenBank/DDBJ whole genome shotgun (WGS) entry which is preliminary data.</text>
</comment>
<accession>A0A8I1WI93</accession>
<reference evidence="1" key="1">
    <citation type="submission" date="2021-03" db="EMBL/GenBank/DDBJ databases">
        <title>Isolation of Bacillus subtilis from fermented food sample.</title>
        <authorList>
            <person name="Lakshmanan V."/>
            <person name="Athira K."/>
            <person name="Rajagopal K."/>
        </authorList>
    </citation>
    <scope>NUCLEOTIDE SEQUENCE</scope>
    <source>
        <strain evidence="1">S1</strain>
    </source>
</reference>
<protein>
    <submittedName>
        <fullName evidence="1">Uncharacterized protein</fullName>
    </submittedName>
</protein>
<name>A0A8I1WI93_BACIU</name>
<evidence type="ECO:0000313" key="1">
    <source>
        <dbReference type="EMBL" id="MBO3797194.1"/>
    </source>
</evidence>
<sequence length="49" mass="5742">MAAKRRAIHYQRMLPRHYIAMTDKSSSVRLIASMVTKPYQIKATKCLYI</sequence>
<dbReference type="Proteomes" id="UP000665181">
    <property type="component" value="Unassembled WGS sequence"/>
</dbReference>